<accession>U7D939</accession>
<dbReference type="Proteomes" id="UP000017148">
    <property type="component" value="Unassembled WGS sequence"/>
</dbReference>
<dbReference type="PATRIC" id="fig|1313304.3.peg.1408"/>
<dbReference type="InterPro" id="IPR001602">
    <property type="entry name" value="UPF0047_YjbQ-like"/>
</dbReference>
<evidence type="ECO:0008006" key="4">
    <source>
        <dbReference type="Google" id="ProtNLM"/>
    </source>
</evidence>
<dbReference type="PROSITE" id="PS01314">
    <property type="entry name" value="UPF0047"/>
    <property type="match status" value="1"/>
</dbReference>
<evidence type="ECO:0000313" key="2">
    <source>
        <dbReference type="EMBL" id="ERP31612.1"/>
    </source>
</evidence>
<name>U7D939_9BACT</name>
<dbReference type="PANTHER" id="PTHR30615">
    <property type="entry name" value="UNCHARACTERIZED PROTEIN YJBQ-RELATED"/>
    <property type="match status" value="1"/>
</dbReference>
<dbReference type="SUPFAM" id="SSF111038">
    <property type="entry name" value="YjbQ-like"/>
    <property type="match status" value="1"/>
</dbReference>
<dbReference type="STRING" id="1313304.CALK_1476"/>
<dbReference type="Gene3D" id="2.60.120.460">
    <property type="entry name" value="YjbQ-like"/>
    <property type="match status" value="1"/>
</dbReference>
<evidence type="ECO:0000256" key="1">
    <source>
        <dbReference type="ARBA" id="ARBA00005534"/>
    </source>
</evidence>
<dbReference type="AlphaFoldDB" id="U7D939"/>
<keyword evidence="3" id="KW-1185">Reference proteome</keyword>
<gene>
    <name evidence="2" type="ORF">CALK_1476</name>
</gene>
<dbReference type="eggNOG" id="COG0432">
    <property type="taxonomic scope" value="Bacteria"/>
</dbReference>
<dbReference type="EMBL" id="ASJR01000011">
    <property type="protein sequence ID" value="ERP31612.1"/>
    <property type="molecule type" value="Genomic_DNA"/>
</dbReference>
<dbReference type="PANTHER" id="PTHR30615:SF8">
    <property type="entry name" value="UPF0047 PROTEIN C4A8.02C"/>
    <property type="match status" value="1"/>
</dbReference>
<dbReference type="Pfam" id="PF01894">
    <property type="entry name" value="YjbQ"/>
    <property type="match status" value="1"/>
</dbReference>
<dbReference type="InterPro" id="IPR035917">
    <property type="entry name" value="YjbQ-like_sf"/>
</dbReference>
<protein>
    <recommendedName>
        <fullName evidence="4">Secondary thiamine-phosphate synthase enzyme</fullName>
    </recommendedName>
</protein>
<dbReference type="RefSeq" id="WP_022636931.1">
    <property type="nucleotide sequence ID" value="NZ_ASJR01000011.1"/>
</dbReference>
<proteinExistence type="inferred from homology"/>
<dbReference type="NCBIfam" id="TIGR00149">
    <property type="entry name" value="TIGR00149_YjbQ"/>
    <property type="match status" value="1"/>
</dbReference>
<comment type="caution">
    <text evidence="2">The sequence shown here is derived from an EMBL/GenBank/DDBJ whole genome shotgun (WGS) entry which is preliminary data.</text>
</comment>
<sequence length="136" mass="14581">MVVQETIYIDTQASSQWVNITDSVRAVVRASSISRGSVTITSAHTTAAVTVNESADPAVETDVFTKLSQLIPSGEPFYLHAEGNSHSHLQATLVGASEVLPVQKGGVVLGTWQAIYFCEFDGPRKARRCTVTVMGE</sequence>
<organism evidence="2 3">
    <name type="scientific">Chitinivibrio alkaliphilus ACht1</name>
    <dbReference type="NCBI Taxonomy" id="1313304"/>
    <lineage>
        <taxon>Bacteria</taxon>
        <taxon>Pseudomonadati</taxon>
        <taxon>Fibrobacterota</taxon>
        <taxon>Chitinivibrionia</taxon>
        <taxon>Chitinivibrionales</taxon>
        <taxon>Chitinivibrionaceae</taxon>
        <taxon>Chitinivibrio</taxon>
    </lineage>
</organism>
<reference evidence="2 3" key="1">
    <citation type="journal article" date="2013" name="Environ. Microbiol.">
        <title>Genome analysis of Chitinivibrio alkaliphilus gen. nov., sp. nov., a novel extremely haloalkaliphilic anaerobic chitinolytic bacterium from the candidate phylum Termite Group 3.</title>
        <authorList>
            <person name="Sorokin D.Y."/>
            <person name="Gumerov V.M."/>
            <person name="Rakitin A.L."/>
            <person name="Beletsky A.V."/>
            <person name="Damste J.S."/>
            <person name="Muyzer G."/>
            <person name="Mardanov A.V."/>
            <person name="Ravin N.V."/>
        </authorList>
    </citation>
    <scope>NUCLEOTIDE SEQUENCE [LARGE SCALE GENOMIC DNA]</scope>
    <source>
        <strain evidence="2 3">ACht1</strain>
    </source>
</reference>
<dbReference type="OrthoDB" id="9801725at2"/>
<dbReference type="PIRSF" id="PIRSF004681">
    <property type="entry name" value="UCP004681"/>
    <property type="match status" value="1"/>
</dbReference>
<evidence type="ECO:0000313" key="3">
    <source>
        <dbReference type="Proteomes" id="UP000017148"/>
    </source>
</evidence>
<comment type="similarity">
    <text evidence="1">Belongs to the UPF0047 family.</text>
</comment>